<evidence type="ECO:0000313" key="2">
    <source>
        <dbReference type="EMBL" id="MBC8756694.1"/>
    </source>
</evidence>
<dbReference type="Proteomes" id="UP000619238">
    <property type="component" value="Unassembled WGS sequence"/>
</dbReference>
<dbReference type="InterPro" id="IPR025411">
    <property type="entry name" value="DUF4136"/>
</dbReference>
<feature type="domain" description="DUF4136" evidence="1">
    <location>
        <begin position="25"/>
        <end position="178"/>
    </location>
</feature>
<name>A0ABR7QEE5_9FLAO</name>
<gene>
    <name evidence="2" type="ORF">H2O64_18620</name>
</gene>
<protein>
    <submittedName>
        <fullName evidence="2">DUF4136 domain-containing protein</fullName>
    </submittedName>
</protein>
<dbReference type="Gene3D" id="3.30.160.670">
    <property type="match status" value="1"/>
</dbReference>
<evidence type="ECO:0000259" key="1">
    <source>
        <dbReference type="Pfam" id="PF13590"/>
    </source>
</evidence>
<dbReference type="RefSeq" id="WP_187563737.1">
    <property type="nucleotide sequence ID" value="NZ_JACGWS010000013.1"/>
</dbReference>
<keyword evidence="3" id="KW-1185">Reference proteome</keyword>
<dbReference type="Pfam" id="PF13590">
    <property type="entry name" value="DUF4136"/>
    <property type="match status" value="1"/>
</dbReference>
<dbReference type="PROSITE" id="PS51257">
    <property type="entry name" value="PROKAR_LIPOPROTEIN"/>
    <property type="match status" value="1"/>
</dbReference>
<dbReference type="EMBL" id="JACGWS010000013">
    <property type="protein sequence ID" value="MBC8756694.1"/>
    <property type="molecule type" value="Genomic_DNA"/>
</dbReference>
<accession>A0ABR7QEE5</accession>
<organism evidence="2 3">
    <name type="scientific">Kordia aestuariivivens</name>
    <dbReference type="NCBI Taxonomy" id="2759037"/>
    <lineage>
        <taxon>Bacteria</taxon>
        <taxon>Pseudomonadati</taxon>
        <taxon>Bacteroidota</taxon>
        <taxon>Flavobacteriia</taxon>
        <taxon>Flavobacteriales</taxon>
        <taxon>Flavobacteriaceae</taxon>
        <taxon>Kordia</taxon>
    </lineage>
</organism>
<evidence type="ECO:0000313" key="3">
    <source>
        <dbReference type="Proteomes" id="UP000619238"/>
    </source>
</evidence>
<comment type="caution">
    <text evidence="2">The sequence shown here is derived from an EMBL/GenBank/DDBJ whole genome shotgun (WGS) entry which is preliminary data.</text>
</comment>
<proteinExistence type="predicted"/>
<reference evidence="2 3" key="1">
    <citation type="submission" date="2020-07" db="EMBL/GenBank/DDBJ databases">
        <title>Description of Kordia aestuariivivens sp. nov., isolated from a tidal flat.</title>
        <authorList>
            <person name="Park S."/>
            <person name="Yoon J.-H."/>
        </authorList>
    </citation>
    <scope>NUCLEOTIDE SEQUENCE [LARGE SCALE GENOMIC DNA]</scope>
    <source>
        <strain evidence="2 3">YSTF-M3</strain>
    </source>
</reference>
<sequence>MKKIKLLIPVVALLLLVSSCISVRVVSDYDKEADFKSYKTFAFYKTGIDQVEISDLDKKRILRSIEKEMMAKGFVKSENPDLLVNIMTKANKRVDINNNAYFGWGWGFQPWFWGGGVPLNTVTTRTEGVLYIDLIDTKQKELVWQGRGSGNLSGSRSMEKKEARIQEFVAEIMKEYPPVAEAN</sequence>